<reference evidence="1" key="1">
    <citation type="journal article" date="2019" name="Sci. Rep.">
        <title>Draft genome of Tanacetum cinerariifolium, the natural source of mosquito coil.</title>
        <authorList>
            <person name="Yamashiro T."/>
            <person name="Shiraishi A."/>
            <person name="Satake H."/>
            <person name="Nakayama K."/>
        </authorList>
    </citation>
    <scope>NUCLEOTIDE SEQUENCE</scope>
</reference>
<accession>A0A699X3V6</accession>
<dbReference type="PANTHER" id="PTHR45957:SF1">
    <property type="entry name" value="ANAPHASE-PROMOTING COMPLEX SUBUNIT 2"/>
    <property type="match status" value="1"/>
</dbReference>
<dbReference type="EMBL" id="BKCJ011784054">
    <property type="protein sequence ID" value="GFD52578.1"/>
    <property type="molecule type" value="Genomic_DNA"/>
</dbReference>
<organism evidence="1">
    <name type="scientific">Tanacetum cinerariifolium</name>
    <name type="common">Dalmatian daisy</name>
    <name type="synonym">Chrysanthemum cinerariifolium</name>
    <dbReference type="NCBI Taxonomy" id="118510"/>
    <lineage>
        <taxon>Eukaryota</taxon>
        <taxon>Viridiplantae</taxon>
        <taxon>Streptophyta</taxon>
        <taxon>Embryophyta</taxon>
        <taxon>Tracheophyta</taxon>
        <taxon>Spermatophyta</taxon>
        <taxon>Magnoliopsida</taxon>
        <taxon>eudicotyledons</taxon>
        <taxon>Gunneridae</taxon>
        <taxon>Pentapetalae</taxon>
        <taxon>asterids</taxon>
        <taxon>campanulids</taxon>
        <taxon>Asterales</taxon>
        <taxon>Asteraceae</taxon>
        <taxon>Asteroideae</taxon>
        <taxon>Anthemideae</taxon>
        <taxon>Anthemidinae</taxon>
        <taxon>Tanacetum</taxon>
    </lineage>
</organism>
<dbReference type="GO" id="GO:0005680">
    <property type="term" value="C:anaphase-promoting complex"/>
    <property type="evidence" value="ECO:0007669"/>
    <property type="project" value="TreeGrafter"/>
</dbReference>
<gene>
    <name evidence="1" type="ORF">Tci_924547</name>
</gene>
<evidence type="ECO:0000313" key="1">
    <source>
        <dbReference type="EMBL" id="GFD52578.1"/>
    </source>
</evidence>
<dbReference type="GO" id="GO:0070979">
    <property type="term" value="P:protein K11-linked ubiquitination"/>
    <property type="evidence" value="ECO:0007669"/>
    <property type="project" value="TreeGrafter"/>
</dbReference>
<dbReference type="PANTHER" id="PTHR45957">
    <property type="entry name" value="ANAPHASE-PROMOTING COMPLEX SUBUNIT 2"/>
    <property type="match status" value="1"/>
</dbReference>
<name>A0A699X3V6_TANCI</name>
<proteinExistence type="predicted"/>
<dbReference type="Gene3D" id="1.20.1310.10">
    <property type="entry name" value="Cullin Repeats"/>
    <property type="match status" value="1"/>
</dbReference>
<dbReference type="GO" id="GO:0007091">
    <property type="term" value="P:metaphase/anaphase transition of mitotic cell cycle"/>
    <property type="evidence" value="ECO:0007669"/>
    <property type="project" value="TreeGrafter"/>
</dbReference>
<sequence length="77" mass="8936">PIEADPLKGSRYRRKVDVLGMIVSKIGSKDQLIKEYRVMLAEKLLNKTDYDIDNEIHTLELLKIHFGESSMQKCEIM</sequence>
<dbReference type="AlphaFoldDB" id="A0A699X3V6"/>
<dbReference type="InterPro" id="IPR044554">
    <property type="entry name" value="ANAPC2"/>
</dbReference>
<dbReference type="SUPFAM" id="SSF75632">
    <property type="entry name" value="Cullin homology domain"/>
    <property type="match status" value="1"/>
</dbReference>
<feature type="non-terminal residue" evidence="1">
    <location>
        <position position="77"/>
    </location>
</feature>
<protein>
    <submittedName>
        <fullName evidence="1">Anaphase-promoting complex subunit 2</fullName>
    </submittedName>
</protein>
<dbReference type="InterPro" id="IPR036317">
    <property type="entry name" value="Cullin_homology_sf"/>
</dbReference>
<comment type="caution">
    <text evidence="1">The sequence shown here is derived from an EMBL/GenBank/DDBJ whole genome shotgun (WGS) entry which is preliminary data.</text>
</comment>
<feature type="non-terminal residue" evidence="1">
    <location>
        <position position="1"/>
    </location>
</feature>